<dbReference type="PANTHER" id="PTHR15502">
    <property type="entry name" value="CALCINEURIN-BINDING PROTEIN CABIN 1-RELATED"/>
    <property type="match status" value="1"/>
</dbReference>
<keyword evidence="2" id="KW-0539">Nucleus</keyword>
<dbReference type="GO" id="GO:0005634">
    <property type="term" value="C:nucleus"/>
    <property type="evidence" value="ECO:0007669"/>
    <property type="project" value="UniProtKB-SubCell"/>
</dbReference>
<comment type="caution">
    <text evidence="3">The sequence shown here is derived from an EMBL/GenBank/DDBJ whole genome shotgun (WGS) entry which is preliminary data.</text>
</comment>
<dbReference type="AlphaFoldDB" id="A0ABC8U116"/>
<evidence type="ECO:0000313" key="4">
    <source>
        <dbReference type="Proteomes" id="UP001642360"/>
    </source>
</evidence>
<proteinExistence type="predicted"/>
<reference evidence="3 4" key="1">
    <citation type="submission" date="2024-02" db="EMBL/GenBank/DDBJ databases">
        <authorList>
            <person name="Vignale AGUSTIN F."/>
            <person name="Sosa J E."/>
            <person name="Modenutti C."/>
        </authorList>
    </citation>
    <scope>NUCLEOTIDE SEQUENCE [LARGE SCALE GENOMIC DNA]</scope>
</reference>
<keyword evidence="4" id="KW-1185">Reference proteome</keyword>
<evidence type="ECO:0000256" key="1">
    <source>
        <dbReference type="ARBA" id="ARBA00004123"/>
    </source>
</evidence>
<gene>
    <name evidence="3" type="ORF">ILEXP_LOCUS45250</name>
</gene>
<evidence type="ECO:0000313" key="3">
    <source>
        <dbReference type="EMBL" id="CAK9175448.1"/>
    </source>
</evidence>
<sequence>IATNSVWLQAKIHELLALVYYDGLQNVVPFYDQRSMVPAKDTSWIMEDWSHAFYLGKLCEKLGYSHDISFSYYGKAIALNPLAIDPFYMMHASHLKLLYTVGKQNEQAIKVSFFVKLTVVAAYSFTQSIKDTVMNMFDRMDLETSQLPVDVEGSIDANSDYKLEEVWHMLYDDCLSALKICVDGDLKYFHKARYLLAQGLYRRVESGDLEKAKEELCFCFKSSRSSFTINMWEIDGMVKKGRWKTIGLSGNMKVLEVNLPESS</sequence>
<name>A0ABC8U116_9AQUA</name>
<dbReference type="InterPro" id="IPR033053">
    <property type="entry name" value="Hir3/CABIN1"/>
</dbReference>
<protein>
    <submittedName>
        <fullName evidence="3">Uncharacterized protein</fullName>
    </submittedName>
</protein>
<dbReference type="PANTHER" id="PTHR15502:SF7">
    <property type="entry name" value="CALCINEURIN-BINDING PROTEIN CABIN-1"/>
    <property type="match status" value="1"/>
</dbReference>
<comment type="subcellular location">
    <subcellularLocation>
        <location evidence="1">Nucleus</location>
    </subcellularLocation>
</comment>
<evidence type="ECO:0000256" key="2">
    <source>
        <dbReference type="ARBA" id="ARBA00023242"/>
    </source>
</evidence>
<feature type="non-terminal residue" evidence="3">
    <location>
        <position position="1"/>
    </location>
</feature>
<organism evidence="3 4">
    <name type="scientific">Ilex paraguariensis</name>
    <name type="common">yerba mate</name>
    <dbReference type="NCBI Taxonomy" id="185542"/>
    <lineage>
        <taxon>Eukaryota</taxon>
        <taxon>Viridiplantae</taxon>
        <taxon>Streptophyta</taxon>
        <taxon>Embryophyta</taxon>
        <taxon>Tracheophyta</taxon>
        <taxon>Spermatophyta</taxon>
        <taxon>Magnoliopsida</taxon>
        <taxon>eudicotyledons</taxon>
        <taxon>Gunneridae</taxon>
        <taxon>Pentapetalae</taxon>
        <taxon>asterids</taxon>
        <taxon>campanulids</taxon>
        <taxon>Aquifoliales</taxon>
        <taxon>Aquifoliaceae</taxon>
        <taxon>Ilex</taxon>
    </lineage>
</organism>
<dbReference type="EMBL" id="CAUOFW020006613">
    <property type="protein sequence ID" value="CAK9175448.1"/>
    <property type="molecule type" value="Genomic_DNA"/>
</dbReference>
<accession>A0ABC8U116</accession>
<dbReference type="Proteomes" id="UP001642360">
    <property type="component" value="Unassembled WGS sequence"/>
</dbReference>